<feature type="compositionally biased region" description="Basic and acidic residues" evidence="1">
    <location>
        <begin position="255"/>
        <end position="266"/>
    </location>
</feature>
<evidence type="ECO:0000313" key="3">
    <source>
        <dbReference type="EMBL" id="PFH53246.1"/>
    </source>
</evidence>
<feature type="domain" description="TRIP4/RQT4 C2HC5-type zinc finger" evidence="2">
    <location>
        <begin position="82"/>
        <end position="134"/>
    </location>
</feature>
<evidence type="ECO:0000256" key="1">
    <source>
        <dbReference type="SAM" id="MobiDB-lite"/>
    </source>
</evidence>
<dbReference type="GO" id="GO:0008270">
    <property type="term" value="F:zinc ion binding"/>
    <property type="evidence" value="ECO:0007669"/>
    <property type="project" value="InterPro"/>
</dbReference>
<feature type="compositionally biased region" description="Polar residues" evidence="1">
    <location>
        <begin position="172"/>
        <end position="188"/>
    </location>
</feature>
<accession>A0A2A9NYY2</accession>
<gene>
    <name evidence="3" type="ORF">AMATHDRAFT_54941</name>
</gene>
<name>A0A2A9NYY2_9AGAR</name>
<evidence type="ECO:0000313" key="4">
    <source>
        <dbReference type="Proteomes" id="UP000242287"/>
    </source>
</evidence>
<dbReference type="GO" id="GO:0072344">
    <property type="term" value="P:rescue of stalled ribosome"/>
    <property type="evidence" value="ECO:0007669"/>
    <property type="project" value="InterPro"/>
</dbReference>
<dbReference type="Pfam" id="PF06221">
    <property type="entry name" value="zf-C2HC5"/>
    <property type="match status" value="1"/>
</dbReference>
<reference evidence="3 4" key="1">
    <citation type="submission" date="2014-02" db="EMBL/GenBank/DDBJ databases">
        <title>Transposable element dynamics among asymbiotic and ectomycorrhizal Amanita fungi.</title>
        <authorList>
            <consortium name="DOE Joint Genome Institute"/>
            <person name="Hess J."/>
            <person name="Skrede I."/>
            <person name="Wolfe B."/>
            <person name="LaButti K."/>
            <person name="Ohm R.A."/>
            <person name="Grigoriev I.V."/>
            <person name="Pringle A."/>
        </authorList>
    </citation>
    <scope>NUCLEOTIDE SEQUENCE [LARGE SCALE GENOMIC DNA]</scope>
    <source>
        <strain evidence="3 4">SKay4041</strain>
    </source>
</reference>
<dbReference type="AlphaFoldDB" id="A0A2A9NYY2"/>
<feature type="region of interest" description="Disordered" evidence="1">
    <location>
        <begin position="155"/>
        <end position="270"/>
    </location>
</feature>
<proteinExistence type="predicted"/>
<dbReference type="GO" id="GO:0005634">
    <property type="term" value="C:nucleus"/>
    <property type="evidence" value="ECO:0007669"/>
    <property type="project" value="InterPro"/>
</dbReference>
<feature type="compositionally biased region" description="Low complexity" evidence="1">
    <location>
        <begin position="201"/>
        <end position="222"/>
    </location>
</feature>
<dbReference type="STRING" id="703135.A0A2A9NYY2"/>
<feature type="region of interest" description="Disordered" evidence="1">
    <location>
        <begin position="1"/>
        <end position="61"/>
    </location>
</feature>
<dbReference type="EMBL" id="KZ301974">
    <property type="protein sequence ID" value="PFH53246.1"/>
    <property type="molecule type" value="Genomic_DNA"/>
</dbReference>
<organism evidence="3 4">
    <name type="scientific">Amanita thiersii Skay4041</name>
    <dbReference type="NCBI Taxonomy" id="703135"/>
    <lineage>
        <taxon>Eukaryota</taxon>
        <taxon>Fungi</taxon>
        <taxon>Dikarya</taxon>
        <taxon>Basidiomycota</taxon>
        <taxon>Agaricomycotina</taxon>
        <taxon>Agaricomycetes</taxon>
        <taxon>Agaricomycetidae</taxon>
        <taxon>Agaricales</taxon>
        <taxon>Pluteineae</taxon>
        <taxon>Amanitaceae</taxon>
        <taxon>Amanita</taxon>
    </lineage>
</organism>
<dbReference type="OrthoDB" id="338816at2759"/>
<protein>
    <recommendedName>
        <fullName evidence="2">TRIP4/RQT4 C2HC5-type zinc finger domain-containing protein</fullName>
    </recommendedName>
</protein>
<evidence type="ECO:0000259" key="2">
    <source>
        <dbReference type="Pfam" id="PF06221"/>
    </source>
</evidence>
<keyword evidence="4" id="KW-1185">Reference proteome</keyword>
<dbReference type="GO" id="GO:0180022">
    <property type="term" value="C:RQC-trigger complex"/>
    <property type="evidence" value="ECO:0007669"/>
    <property type="project" value="InterPro"/>
</dbReference>
<dbReference type="InterPro" id="IPR009349">
    <property type="entry name" value="TRIP4/RQT4_C2HC5_Znf"/>
</dbReference>
<sequence length="282" mass="30627">MHQTPWTRKLGSLSSDRIPPRPSSANAVYGQRQDIGQGGKGKAKQQSIPTPNQPPKSKDVKKLESLLKALRTSVGDKKDPKNGCFCLARDHPLSPDVPICQNCGLILCYLNPPQYACPFCAASLLTPPAKAALITALEQRVQDILAKEADEREQAIQEARRSAGAFPALSESAKQSQSPQQMVGNPSRANLPPPAQDTHKVISITKKSKSSRVVTVSRSYTPTPVPSRPASRNGGPEEVDEEIIRIPPPTQGVQHAERQPDPRKPWENLLGDDLTYVPAYAA</sequence>
<dbReference type="Proteomes" id="UP000242287">
    <property type="component" value="Unassembled WGS sequence"/>
</dbReference>